<dbReference type="RefSeq" id="WP_345657224.1">
    <property type="nucleotide sequence ID" value="NZ_BAABKB010000037.1"/>
</dbReference>
<dbReference type="Pfam" id="PF00561">
    <property type="entry name" value="Abhydrolase_1"/>
    <property type="match status" value="1"/>
</dbReference>
<dbReference type="InterPro" id="IPR000073">
    <property type="entry name" value="AB_hydrolase_1"/>
</dbReference>
<comment type="caution">
    <text evidence="3">The sequence shown here is derived from an EMBL/GenBank/DDBJ whole genome shotgun (WGS) entry which is preliminary data.</text>
</comment>
<dbReference type="Gene3D" id="3.40.50.1820">
    <property type="entry name" value="alpha/beta hydrolase"/>
    <property type="match status" value="1"/>
</dbReference>
<dbReference type="PANTHER" id="PTHR37574">
    <property type="entry name" value="LIPASE B"/>
    <property type="match status" value="1"/>
</dbReference>
<keyword evidence="1" id="KW-0732">Signal</keyword>
<dbReference type="InterPro" id="IPR053228">
    <property type="entry name" value="Stereospecific_Lipase"/>
</dbReference>
<name>A0ABP9JJX0_9ACTN</name>
<reference evidence="4" key="1">
    <citation type="journal article" date="2019" name="Int. J. Syst. Evol. Microbiol.">
        <title>The Global Catalogue of Microorganisms (GCM) 10K type strain sequencing project: providing services to taxonomists for standard genome sequencing and annotation.</title>
        <authorList>
            <consortium name="The Broad Institute Genomics Platform"/>
            <consortium name="The Broad Institute Genome Sequencing Center for Infectious Disease"/>
            <person name="Wu L."/>
            <person name="Ma J."/>
        </authorList>
    </citation>
    <scope>NUCLEOTIDE SEQUENCE [LARGE SCALE GENOMIC DNA]</scope>
    <source>
        <strain evidence="4">JCM 18409</strain>
    </source>
</reference>
<sequence>MRSKAFRSALVAVTAATGLFAASSGTGYAAADPQDVEYSFAAGFLKGFFKAGEAPPGANDWNCRPTARHPEPVVLVHGTLENMNDIWRGASPLLANNGYCVFAFNHGGSSPTAPVQAVGHMADSAGALAAFVDRVRAATGAAEVDIVGHSQGGGPVPRYYLKNFPGAAGKVDKLIGINPSNHGTTLDGLTELGRALHALEPINDLLDDDYPSLVEQEVGSDFNRRLDAGGDTVPGVDYTVVATRFDEVVTPYTNAYLTAGPGASVKNIEVQDTCLLDGTDHLEAPYDPVTLTHVLNALDPSHPRKVPCQVVLPLTGPVVPTD</sequence>
<evidence type="ECO:0000256" key="1">
    <source>
        <dbReference type="SAM" id="SignalP"/>
    </source>
</evidence>
<accession>A0ABP9JJX0</accession>
<dbReference type="EMBL" id="BAABKB010000037">
    <property type="protein sequence ID" value="GAA5032163.1"/>
    <property type="molecule type" value="Genomic_DNA"/>
</dbReference>
<dbReference type="SUPFAM" id="SSF53474">
    <property type="entry name" value="alpha/beta-Hydrolases"/>
    <property type="match status" value="1"/>
</dbReference>
<keyword evidence="4" id="KW-1185">Reference proteome</keyword>
<dbReference type="PANTHER" id="PTHR37574:SF1">
    <property type="entry name" value="LIPASE B"/>
    <property type="match status" value="1"/>
</dbReference>
<feature type="domain" description="AB hydrolase-1" evidence="2">
    <location>
        <begin position="72"/>
        <end position="182"/>
    </location>
</feature>
<gene>
    <name evidence="3" type="ORF">GCM10023335_74320</name>
</gene>
<dbReference type="GO" id="GO:0016787">
    <property type="term" value="F:hydrolase activity"/>
    <property type="evidence" value="ECO:0007669"/>
    <property type="project" value="UniProtKB-KW"/>
</dbReference>
<feature type="chain" id="PRO_5045125436" evidence="1">
    <location>
        <begin position="30"/>
        <end position="322"/>
    </location>
</feature>
<keyword evidence="3" id="KW-0378">Hydrolase</keyword>
<evidence type="ECO:0000313" key="3">
    <source>
        <dbReference type="EMBL" id="GAA5032163.1"/>
    </source>
</evidence>
<feature type="signal peptide" evidence="1">
    <location>
        <begin position="1"/>
        <end position="29"/>
    </location>
</feature>
<evidence type="ECO:0000313" key="4">
    <source>
        <dbReference type="Proteomes" id="UP001501759"/>
    </source>
</evidence>
<protein>
    <submittedName>
        <fullName evidence="3">Alpha/beta fold hydrolase</fullName>
    </submittedName>
</protein>
<organism evidence="3 4">
    <name type="scientific">Streptomyces siamensis</name>
    <dbReference type="NCBI Taxonomy" id="1274986"/>
    <lineage>
        <taxon>Bacteria</taxon>
        <taxon>Bacillati</taxon>
        <taxon>Actinomycetota</taxon>
        <taxon>Actinomycetes</taxon>
        <taxon>Kitasatosporales</taxon>
        <taxon>Streptomycetaceae</taxon>
        <taxon>Streptomyces</taxon>
    </lineage>
</organism>
<dbReference type="InterPro" id="IPR029058">
    <property type="entry name" value="AB_hydrolase_fold"/>
</dbReference>
<evidence type="ECO:0000259" key="2">
    <source>
        <dbReference type="Pfam" id="PF00561"/>
    </source>
</evidence>
<proteinExistence type="predicted"/>
<dbReference type="Proteomes" id="UP001501759">
    <property type="component" value="Unassembled WGS sequence"/>
</dbReference>